<reference evidence="2" key="1">
    <citation type="submission" date="2022-10" db="EMBL/GenBank/DDBJ databases">
        <title>Culturing micro-colonial fungi from biological soil crusts in the Mojave desert and describing Neophaeococcomyces mojavensis, and introducing the new genera and species Taxawa tesnikishii.</title>
        <authorList>
            <person name="Kurbessoian T."/>
            <person name="Stajich J.E."/>
        </authorList>
    </citation>
    <scope>NUCLEOTIDE SEQUENCE</scope>
    <source>
        <strain evidence="2">TK_41</strain>
    </source>
</reference>
<protein>
    <submittedName>
        <fullName evidence="2">Uncharacterized protein</fullName>
    </submittedName>
</protein>
<evidence type="ECO:0000313" key="3">
    <source>
        <dbReference type="Proteomes" id="UP001172673"/>
    </source>
</evidence>
<gene>
    <name evidence="2" type="ORF">H2200_012865</name>
</gene>
<dbReference type="EMBL" id="JAPDRK010000025">
    <property type="protein sequence ID" value="KAJ9602671.1"/>
    <property type="molecule type" value="Genomic_DNA"/>
</dbReference>
<comment type="caution">
    <text evidence="2">The sequence shown here is derived from an EMBL/GenBank/DDBJ whole genome shotgun (WGS) entry which is preliminary data.</text>
</comment>
<organism evidence="2 3">
    <name type="scientific">Cladophialophora chaetospira</name>
    <dbReference type="NCBI Taxonomy" id="386627"/>
    <lineage>
        <taxon>Eukaryota</taxon>
        <taxon>Fungi</taxon>
        <taxon>Dikarya</taxon>
        <taxon>Ascomycota</taxon>
        <taxon>Pezizomycotina</taxon>
        <taxon>Eurotiomycetes</taxon>
        <taxon>Chaetothyriomycetidae</taxon>
        <taxon>Chaetothyriales</taxon>
        <taxon>Herpotrichiellaceae</taxon>
        <taxon>Cladophialophora</taxon>
    </lineage>
</organism>
<keyword evidence="3" id="KW-1185">Reference proteome</keyword>
<feature type="region of interest" description="Disordered" evidence="1">
    <location>
        <begin position="123"/>
        <end position="210"/>
    </location>
</feature>
<evidence type="ECO:0000313" key="2">
    <source>
        <dbReference type="EMBL" id="KAJ9602671.1"/>
    </source>
</evidence>
<dbReference type="AlphaFoldDB" id="A0AA38WWY7"/>
<proteinExistence type="predicted"/>
<sequence length="393" mass="42944">MPKGTKSLATLTHELGMDEVTDNNFRKESQAYMKDNLPDVPNASDEAIEKLAVKWLNGGAGEKYFAFMAALNYQWEAGEHRLTIINLVGDIMKQQRWYMIDRLHKRVNGAVNCTGCLLHKPKARSATNGTKGTGHDGQADDSTDFSDAGSIHHSASKSNGVQGSQKRKRSHASLGGDEGAQYKRPRKSGGGEVNNAMLPGGKTGMPAQATTYHGMPPSHMSGFTPVNQAVAFGARRGSQPEAVGFGARRPSQPEVAAYAGRRLSQEEILASYGVRPLSQPATPMLTPTLAPLPRLTEMIHSMRYRGKTWHFTSIAHKATVLEKILLQEEKDVELYPILAFSKGAKRAALGGEDGSDGEESALKDYFRMFRLFMSDRFPGNEKILLENGVRPSV</sequence>
<accession>A0AA38WWY7</accession>
<evidence type="ECO:0000256" key="1">
    <source>
        <dbReference type="SAM" id="MobiDB-lite"/>
    </source>
</evidence>
<name>A0AA38WWY7_9EURO</name>
<dbReference type="Proteomes" id="UP001172673">
    <property type="component" value="Unassembled WGS sequence"/>
</dbReference>